<name>A5DAL5_PICGU</name>
<keyword evidence="2 9" id="KW-0813">Transport</keyword>
<evidence type="ECO:0000313" key="11">
    <source>
        <dbReference type="Proteomes" id="UP000001997"/>
    </source>
</evidence>
<evidence type="ECO:0000256" key="3">
    <source>
        <dbReference type="ARBA" id="ARBA00022660"/>
    </source>
</evidence>
<keyword evidence="3 9" id="KW-0679">Respiratory chain</keyword>
<comment type="subcellular location">
    <subcellularLocation>
        <location evidence="9">Mitochondrion inner membrane</location>
        <topology evidence="9">Peripheral membrane protein</topology>
        <orientation evidence="9">Matrix side</orientation>
    </subcellularLocation>
</comment>
<evidence type="ECO:0000256" key="1">
    <source>
        <dbReference type="ARBA" id="ARBA00005882"/>
    </source>
</evidence>
<dbReference type="InterPro" id="IPR038532">
    <property type="entry name" value="NDUFS4-like_sf"/>
</dbReference>
<keyword evidence="11" id="KW-1185">Reference proteome</keyword>
<dbReference type="KEGG" id="pgu:PGUG_00320"/>
<gene>
    <name evidence="10" type="ORF">PGUG_00320</name>
</gene>
<keyword evidence="5 9" id="KW-0809">Transit peptide</keyword>
<evidence type="ECO:0000256" key="2">
    <source>
        <dbReference type="ARBA" id="ARBA00022448"/>
    </source>
</evidence>
<sequence>MGHEDVSHSQTNLGSLRVRAICTPTSTNQSERFFITTGTMNRAIVKTTLNGCRGFSRSTIALQKAGTPQVYDRGQQRYEIISGAPSEMSTSRVVRIFKESKPATQSSNHNGKMWKMDWDLLGKEHRWEDHLIGYQSSGDYMQGTQLKFDTKESAIKFAQSQGWDHYVQEPNVKHFRRKDYSANFYHSAGPLKHIRTK</sequence>
<dbReference type="GO" id="GO:0005743">
    <property type="term" value="C:mitochondrial inner membrane"/>
    <property type="evidence" value="ECO:0007669"/>
    <property type="project" value="UniProtKB-SubCell"/>
</dbReference>
<keyword evidence="8 9" id="KW-0472">Membrane</keyword>
<dbReference type="Gene3D" id="3.30.160.190">
    <property type="entry name" value="atu1810 like domain"/>
    <property type="match status" value="1"/>
</dbReference>
<dbReference type="STRING" id="294746.A5DAL5"/>
<dbReference type="FunFam" id="3.30.160.190:FF:000001">
    <property type="entry name" value="NADH-ubiquinone oxidoreductase 21 kDa subunit mitochondrial"/>
    <property type="match status" value="1"/>
</dbReference>
<dbReference type="HOGENOM" id="CLU_077196_2_1_1"/>
<dbReference type="InterPro" id="IPR006885">
    <property type="entry name" value="NADH_UbQ_FeS_4_mit-like"/>
</dbReference>
<comment type="similarity">
    <text evidence="1 9">Belongs to the complex I NDUFS4 subunit family.</text>
</comment>
<dbReference type="PANTHER" id="PTHR12219">
    <property type="entry name" value="NADH-UBIQUINONE OXIDOREDUCTASE"/>
    <property type="match status" value="1"/>
</dbReference>
<evidence type="ECO:0000256" key="7">
    <source>
        <dbReference type="ARBA" id="ARBA00023128"/>
    </source>
</evidence>
<dbReference type="GO" id="GO:0022900">
    <property type="term" value="P:electron transport chain"/>
    <property type="evidence" value="ECO:0007669"/>
    <property type="project" value="InterPro"/>
</dbReference>
<dbReference type="RefSeq" id="XP_001486942.2">
    <property type="nucleotide sequence ID" value="XM_001486892.1"/>
</dbReference>
<dbReference type="GeneID" id="5128988"/>
<comment type="function">
    <text evidence="9">Accessory subunit of the mitochondrial membrane respiratory chain NADH dehydrogenase (Complex I), that is believed not to be involved in catalysis. Complex I functions in the transfer of electrons from NADH to the respiratory chain. The immediate electron acceptor for the enzyme is believed to be ubiquinone.</text>
</comment>
<keyword evidence="4 9" id="KW-0999">Mitochondrion inner membrane</keyword>
<organism evidence="10 11">
    <name type="scientific">Meyerozyma guilliermondii (strain ATCC 6260 / CBS 566 / DSM 6381 / JCM 1539 / NBRC 10279 / NRRL Y-324)</name>
    <name type="common">Yeast</name>
    <name type="synonym">Candida guilliermondii</name>
    <dbReference type="NCBI Taxonomy" id="294746"/>
    <lineage>
        <taxon>Eukaryota</taxon>
        <taxon>Fungi</taxon>
        <taxon>Dikarya</taxon>
        <taxon>Ascomycota</taxon>
        <taxon>Saccharomycotina</taxon>
        <taxon>Pichiomycetes</taxon>
        <taxon>Debaryomycetaceae</taxon>
        <taxon>Meyerozyma</taxon>
    </lineage>
</organism>
<keyword evidence="7 9" id="KW-0496">Mitochondrion</keyword>
<reference evidence="10 11" key="1">
    <citation type="journal article" date="2009" name="Nature">
        <title>Evolution of pathogenicity and sexual reproduction in eight Candida genomes.</title>
        <authorList>
            <person name="Butler G."/>
            <person name="Rasmussen M.D."/>
            <person name="Lin M.F."/>
            <person name="Santos M.A."/>
            <person name="Sakthikumar S."/>
            <person name="Munro C.A."/>
            <person name="Rheinbay E."/>
            <person name="Grabherr M."/>
            <person name="Forche A."/>
            <person name="Reedy J.L."/>
            <person name="Agrafioti I."/>
            <person name="Arnaud M.B."/>
            <person name="Bates S."/>
            <person name="Brown A.J."/>
            <person name="Brunke S."/>
            <person name="Costanzo M.C."/>
            <person name="Fitzpatrick D.A."/>
            <person name="de Groot P.W."/>
            <person name="Harris D."/>
            <person name="Hoyer L.L."/>
            <person name="Hube B."/>
            <person name="Klis F.M."/>
            <person name="Kodira C."/>
            <person name="Lennard N."/>
            <person name="Logue M.E."/>
            <person name="Martin R."/>
            <person name="Neiman A.M."/>
            <person name="Nikolaou E."/>
            <person name="Quail M.A."/>
            <person name="Quinn J."/>
            <person name="Santos M.C."/>
            <person name="Schmitzberger F.F."/>
            <person name="Sherlock G."/>
            <person name="Shah P."/>
            <person name="Silverstein K.A."/>
            <person name="Skrzypek M.S."/>
            <person name="Soll D."/>
            <person name="Staggs R."/>
            <person name="Stansfield I."/>
            <person name="Stumpf M.P."/>
            <person name="Sudbery P.E."/>
            <person name="Srikantha T."/>
            <person name="Zeng Q."/>
            <person name="Berman J."/>
            <person name="Berriman M."/>
            <person name="Heitman J."/>
            <person name="Gow N.A."/>
            <person name="Lorenz M.C."/>
            <person name="Birren B.W."/>
            <person name="Kellis M."/>
            <person name="Cuomo C.A."/>
        </authorList>
    </citation>
    <scope>NUCLEOTIDE SEQUENCE [LARGE SCALE GENOMIC DNA]</scope>
    <source>
        <strain evidence="11">ATCC 6260 / CBS 566 / DSM 6381 / JCM 1539 / NBRC 10279 / NRRL Y-324</strain>
    </source>
</reference>
<keyword evidence="6 9" id="KW-0249">Electron transport</keyword>
<evidence type="ECO:0000256" key="9">
    <source>
        <dbReference type="RuleBase" id="RU367010"/>
    </source>
</evidence>
<protein>
    <recommendedName>
        <fullName evidence="9">NADH dehydrogenase [ubiquinone] iron-sulfur protein 4, mitochondrial</fullName>
    </recommendedName>
</protein>
<dbReference type="InParanoid" id="A5DAL5"/>
<dbReference type="Proteomes" id="UP000001997">
    <property type="component" value="Unassembled WGS sequence"/>
</dbReference>
<dbReference type="AlphaFoldDB" id="A5DAL5"/>
<evidence type="ECO:0000256" key="6">
    <source>
        <dbReference type="ARBA" id="ARBA00022982"/>
    </source>
</evidence>
<evidence type="ECO:0000256" key="4">
    <source>
        <dbReference type="ARBA" id="ARBA00022792"/>
    </source>
</evidence>
<dbReference type="Pfam" id="PF04800">
    <property type="entry name" value="NDUS4"/>
    <property type="match status" value="1"/>
</dbReference>
<evidence type="ECO:0000256" key="5">
    <source>
        <dbReference type="ARBA" id="ARBA00022946"/>
    </source>
</evidence>
<dbReference type="EMBL" id="CH408155">
    <property type="protein sequence ID" value="EDK36221.2"/>
    <property type="molecule type" value="Genomic_DNA"/>
</dbReference>
<proteinExistence type="inferred from homology"/>
<evidence type="ECO:0000256" key="8">
    <source>
        <dbReference type="ARBA" id="ARBA00023136"/>
    </source>
</evidence>
<dbReference type="VEuPathDB" id="FungiDB:PGUG_00320"/>
<dbReference type="eggNOG" id="KOG3389">
    <property type="taxonomic scope" value="Eukaryota"/>
</dbReference>
<evidence type="ECO:0000313" key="10">
    <source>
        <dbReference type="EMBL" id="EDK36221.2"/>
    </source>
</evidence>
<dbReference type="PANTHER" id="PTHR12219:SF8">
    <property type="entry name" value="NADH DEHYDROGENASE [UBIQUINONE] IRON-SULFUR PROTEIN 4, MITOCHONDRIAL"/>
    <property type="match status" value="1"/>
</dbReference>
<dbReference type="OrthoDB" id="3089at2759"/>
<accession>A5DAL5</accession>